<dbReference type="GO" id="GO:0071949">
    <property type="term" value="F:FAD binding"/>
    <property type="evidence" value="ECO:0007669"/>
    <property type="project" value="InterPro"/>
</dbReference>
<dbReference type="InterPro" id="IPR016166">
    <property type="entry name" value="FAD-bd_PCMH"/>
</dbReference>
<evidence type="ECO:0000256" key="2">
    <source>
        <dbReference type="ARBA" id="ARBA00022630"/>
    </source>
</evidence>
<keyword evidence="4" id="KW-0560">Oxidoreductase</keyword>
<dbReference type="InterPro" id="IPR051914">
    <property type="entry name" value="FAD-linked_OxidoTrans_Type4"/>
</dbReference>
<dbReference type="PROSITE" id="PS51387">
    <property type="entry name" value="FAD_PCMH"/>
    <property type="match status" value="1"/>
</dbReference>
<dbReference type="InterPro" id="IPR006094">
    <property type="entry name" value="Oxid_FAD_bind_N"/>
</dbReference>
<evidence type="ECO:0000256" key="4">
    <source>
        <dbReference type="ARBA" id="ARBA00023002"/>
    </source>
</evidence>
<dbReference type="Gene3D" id="1.10.45.10">
    <property type="entry name" value="Vanillyl-alcohol Oxidase, Chain A, domain 4"/>
    <property type="match status" value="1"/>
</dbReference>
<comment type="caution">
    <text evidence="6">The sequence shown here is derived from an EMBL/GenBank/DDBJ whole genome shotgun (WGS) entry which is preliminary data.</text>
</comment>
<comment type="cofactor">
    <cofactor evidence="1">
        <name>FAD</name>
        <dbReference type="ChEBI" id="CHEBI:57692"/>
    </cofactor>
</comment>
<evidence type="ECO:0000256" key="3">
    <source>
        <dbReference type="ARBA" id="ARBA00022827"/>
    </source>
</evidence>
<dbReference type="SUPFAM" id="SSF55103">
    <property type="entry name" value="FAD-linked oxidases, C-terminal domain"/>
    <property type="match status" value="1"/>
</dbReference>
<reference evidence="6" key="1">
    <citation type="submission" date="2021-02" db="EMBL/GenBank/DDBJ databases">
        <title>Genome-Resolved Metagenomics of a Microbial Community Performing Photosynthetic Biological Nutrient Removal.</title>
        <authorList>
            <person name="Mcdaniel E.A."/>
        </authorList>
    </citation>
    <scope>NUCLEOTIDE SEQUENCE</scope>
    <source>
        <strain evidence="6">UWPOB_OBS1</strain>
    </source>
</reference>
<dbReference type="InterPro" id="IPR004113">
    <property type="entry name" value="FAD-bd_oxidored_4_C"/>
</dbReference>
<proteinExistence type="predicted"/>
<dbReference type="EMBL" id="JAFLCK010000044">
    <property type="protein sequence ID" value="MBN8662579.1"/>
    <property type="molecule type" value="Genomic_DNA"/>
</dbReference>
<dbReference type="Pfam" id="PF02913">
    <property type="entry name" value="FAD-oxidase_C"/>
    <property type="match status" value="1"/>
</dbReference>
<dbReference type="InterPro" id="IPR016171">
    <property type="entry name" value="Vanillyl_alc_oxidase_C-sub2"/>
</dbReference>
<keyword evidence="3" id="KW-0274">FAD</keyword>
<accession>A0A8J7P948</accession>
<dbReference type="Pfam" id="PF01565">
    <property type="entry name" value="FAD_binding_4"/>
    <property type="match status" value="1"/>
</dbReference>
<dbReference type="Proteomes" id="UP000664277">
    <property type="component" value="Unassembled WGS sequence"/>
</dbReference>
<dbReference type="Gene3D" id="3.30.465.10">
    <property type="match status" value="1"/>
</dbReference>
<protein>
    <submittedName>
        <fullName evidence="6">FAD-binding protein</fullName>
    </submittedName>
</protein>
<evidence type="ECO:0000313" key="7">
    <source>
        <dbReference type="Proteomes" id="UP000664277"/>
    </source>
</evidence>
<dbReference type="AlphaFoldDB" id="A0A8J7P948"/>
<keyword evidence="2" id="KW-0285">Flavoprotein</keyword>
<gene>
    <name evidence="6" type="ORF">J0M35_19580</name>
</gene>
<evidence type="ECO:0000313" key="6">
    <source>
        <dbReference type="EMBL" id="MBN8662579.1"/>
    </source>
</evidence>
<organism evidence="6 7">
    <name type="scientific">Candidatus Obscuribacter phosphatis</name>
    <dbReference type="NCBI Taxonomy" id="1906157"/>
    <lineage>
        <taxon>Bacteria</taxon>
        <taxon>Bacillati</taxon>
        <taxon>Candidatus Melainabacteria</taxon>
        <taxon>Candidatus Obscuribacterales</taxon>
        <taxon>Candidatus Obscuribacteraceae</taxon>
        <taxon>Candidatus Obscuribacter</taxon>
    </lineage>
</organism>
<evidence type="ECO:0000259" key="5">
    <source>
        <dbReference type="PROSITE" id="PS51387"/>
    </source>
</evidence>
<dbReference type="InterPro" id="IPR036318">
    <property type="entry name" value="FAD-bd_PCMH-like_sf"/>
</dbReference>
<name>A0A8J7P948_9BACT</name>
<dbReference type="InterPro" id="IPR016164">
    <property type="entry name" value="FAD-linked_Oxase-like_C"/>
</dbReference>
<dbReference type="GO" id="GO:0016491">
    <property type="term" value="F:oxidoreductase activity"/>
    <property type="evidence" value="ECO:0007669"/>
    <property type="project" value="UniProtKB-KW"/>
</dbReference>
<feature type="domain" description="FAD-binding PCMH-type" evidence="5">
    <location>
        <begin position="39"/>
        <end position="215"/>
    </location>
</feature>
<sequence length="477" mass="50543">MSKLAKALIEQLKDIVGADYVLTDSLDLALYESDAETLDMAVPDLVVLPATIEQTQAVVKLLAAAKIPITARGAGTGLSGGSTCVHGGASLVFTRMSKVLAVDPYERVAHVQVGATNVSVSKAASKYGLYFAPDPSSQIASTIGGNIAENAGGPHTLKYGMTTHHVLALRGVDSRGEIAEFGGFGRGGVDLTSLMVGSEGTLFLVQEALLRLTAKASRVETLLAYFSTVGECGQAVSDIVAQGVIPAAMEMIDKLTLNAVEDYLKLGLNREAAALLIIELDGDGIDAAHAIVQSCLEKNQVISVTWAKDEAERMRIWKARKLSFGALGRIAPHGYVLDGVIPRSRLAEAIDGIAKIGERFDLTIANVYHAGDGNLHPCMLYHRDKLDEVKRVMLAGKEILSLCVALGGTLSGEHGIGIEKVEEMQTLLSGDDLAFMGQIKEAFDQEGLFNPGKLLPSLKRCGESGARPLIRHNIAAC</sequence>
<dbReference type="Gene3D" id="3.30.70.2740">
    <property type="match status" value="1"/>
</dbReference>
<dbReference type="PANTHER" id="PTHR42934:SF1">
    <property type="entry name" value="GLYCOLATE OXIDASE SUBUNIT GLCD"/>
    <property type="match status" value="1"/>
</dbReference>
<dbReference type="SUPFAM" id="SSF56176">
    <property type="entry name" value="FAD-binding/transporter-associated domain-like"/>
    <property type="match status" value="1"/>
</dbReference>
<dbReference type="PANTHER" id="PTHR42934">
    <property type="entry name" value="GLYCOLATE OXIDASE SUBUNIT GLCD"/>
    <property type="match status" value="1"/>
</dbReference>
<evidence type="ECO:0000256" key="1">
    <source>
        <dbReference type="ARBA" id="ARBA00001974"/>
    </source>
</evidence>
<dbReference type="InterPro" id="IPR016169">
    <property type="entry name" value="FAD-bd_PCMH_sub2"/>
</dbReference>